<feature type="domain" description="4Fe-4S ferredoxin-type" evidence="1">
    <location>
        <begin position="32"/>
        <end position="61"/>
    </location>
</feature>
<protein>
    <recommendedName>
        <fullName evidence="1">4Fe-4S ferredoxin-type domain-containing protein</fullName>
    </recommendedName>
</protein>
<accession>X1VY34</accession>
<evidence type="ECO:0000313" key="2">
    <source>
        <dbReference type="EMBL" id="GAJ16925.1"/>
    </source>
</evidence>
<organism evidence="2">
    <name type="scientific">marine sediment metagenome</name>
    <dbReference type="NCBI Taxonomy" id="412755"/>
    <lineage>
        <taxon>unclassified sequences</taxon>
        <taxon>metagenomes</taxon>
        <taxon>ecological metagenomes</taxon>
    </lineage>
</organism>
<dbReference type="InterPro" id="IPR017900">
    <property type="entry name" value="4Fe4S_Fe_S_CS"/>
</dbReference>
<dbReference type="PROSITE" id="PS51379">
    <property type="entry name" value="4FE4S_FER_2"/>
    <property type="match status" value="1"/>
</dbReference>
<dbReference type="PROSITE" id="PS00198">
    <property type="entry name" value="4FE4S_FER_1"/>
    <property type="match status" value="1"/>
</dbReference>
<dbReference type="AlphaFoldDB" id="X1VY34"/>
<dbReference type="SUPFAM" id="SSF54862">
    <property type="entry name" value="4Fe-4S ferredoxins"/>
    <property type="match status" value="1"/>
</dbReference>
<reference evidence="2" key="1">
    <citation type="journal article" date="2014" name="Front. Microbiol.">
        <title>High frequency of phylogenetically diverse reductive dehalogenase-homologous genes in deep subseafloor sedimentary metagenomes.</title>
        <authorList>
            <person name="Kawai M."/>
            <person name="Futagami T."/>
            <person name="Toyoda A."/>
            <person name="Takaki Y."/>
            <person name="Nishi S."/>
            <person name="Hori S."/>
            <person name="Arai W."/>
            <person name="Tsubouchi T."/>
            <person name="Morono Y."/>
            <person name="Uchiyama I."/>
            <person name="Ito T."/>
            <person name="Fujiyama A."/>
            <person name="Inagaki F."/>
            <person name="Takami H."/>
        </authorList>
    </citation>
    <scope>NUCLEOTIDE SEQUENCE</scope>
    <source>
        <strain evidence="2">Expedition CK06-06</strain>
    </source>
</reference>
<dbReference type="Pfam" id="PF00037">
    <property type="entry name" value="Fer4"/>
    <property type="match status" value="1"/>
</dbReference>
<dbReference type="Gene3D" id="3.30.70.20">
    <property type="match status" value="1"/>
</dbReference>
<comment type="caution">
    <text evidence="2">The sequence shown here is derived from an EMBL/GenBank/DDBJ whole genome shotgun (WGS) entry which is preliminary data.</text>
</comment>
<gene>
    <name evidence="2" type="ORF">S12H4_62173</name>
</gene>
<name>X1VY34_9ZZZZ</name>
<feature type="non-terminal residue" evidence="2">
    <location>
        <position position="1"/>
    </location>
</feature>
<evidence type="ECO:0000259" key="1">
    <source>
        <dbReference type="PROSITE" id="PS51379"/>
    </source>
</evidence>
<dbReference type="EMBL" id="BARW01041578">
    <property type="protein sequence ID" value="GAJ16925.1"/>
    <property type="molecule type" value="Genomic_DNA"/>
</dbReference>
<proteinExistence type="predicted"/>
<dbReference type="InterPro" id="IPR017896">
    <property type="entry name" value="4Fe4S_Fe-S-bd"/>
</dbReference>
<sequence length="86" mass="9482">ERIRLLFSGTSFICPGRPRRYNAVNVDEEKKSPAHIIPILCKGCGTCAADCPTDAITMTNFTDAMILRQIDIALRENAQGKVLIFA</sequence>